<protein>
    <submittedName>
        <fullName evidence="5">Methylase involved in ubiquinone/menaquinone biosynthesis</fullName>
    </submittedName>
</protein>
<dbReference type="SUPFAM" id="SSF53335">
    <property type="entry name" value="S-adenosyl-L-methionine-dependent methyltransferases"/>
    <property type="match status" value="1"/>
</dbReference>
<dbReference type="Proteomes" id="UP000011922">
    <property type="component" value="Unassembled WGS sequence"/>
</dbReference>
<dbReference type="PATRIC" id="fig|1262666.3.peg.3186"/>
<dbReference type="RefSeq" id="WP_005988905.1">
    <property type="nucleotide sequence ID" value="NZ_AOSV01000035.1"/>
</dbReference>
<evidence type="ECO:0000313" key="5">
    <source>
        <dbReference type="EMBL" id="EMG36078.1"/>
    </source>
</evidence>
<dbReference type="GO" id="GO:0032259">
    <property type="term" value="P:methylation"/>
    <property type="evidence" value="ECO:0007669"/>
    <property type="project" value="UniProtKB-KW"/>
</dbReference>
<dbReference type="Pfam" id="PF01209">
    <property type="entry name" value="Ubie_methyltran"/>
    <property type="match status" value="1"/>
</dbReference>
<dbReference type="CDD" id="cd02440">
    <property type="entry name" value="AdoMet_MTases"/>
    <property type="match status" value="1"/>
</dbReference>
<name>M5Q0Y4_DESAF</name>
<evidence type="ECO:0000256" key="1">
    <source>
        <dbReference type="ARBA" id="ARBA00022428"/>
    </source>
</evidence>
<dbReference type="InterPro" id="IPR004033">
    <property type="entry name" value="UbiE/COQ5_MeTrFase"/>
</dbReference>
<organism evidence="5 6">
    <name type="scientific">Desulfocurvibacter africanus PCS</name>
    <dbReference type="NCBI Taxonomy" id="1262666"/>
    <lineage>
        <taxon>Bacteria</taxon>
        <taxon>Pseudomonadati</taxon>
        <taxon>Thermodesulfobacteriota</taxon>
        <taxon>Desulfovibrionia</taxon>
        <taxon>Desulfovibrionales</taxon>
        <taxon>Desulfovibrionaceae</taxon>
        <taxon>Desulfocurvibacter</taxon>
    </lineage>
</organism>
<evidence type="ECO:0000256" key="4">
    <source>
        <dbReference type="ARBA" id="ARBA00022691"/>
    </source>
</evidence>
<proteinExistence type="predicted"/>
<dbReference type="AlphaFoldDB" id="M5Q0Y4"/>
<keyword evidence="5" id="KW-0830">Ubiquinone</keyword>
<dbReference type="OrthoDB" id="163232at2"/>
<dbReference type="PROSITE" id="PS01184">
    <property type="entry name" value="UBIE_2"/>
    <property type="match status" value="1"/>
</dbReference>
<evidence type="ECO:0000313" key="6">
    <source>
        <dbReference type="Proteomes" id="UP000011922"/>
    </source>
</evidence>
<dbReference type="PROSITE" id="PS51608">
    <property type="entry name" value="SAM_MT_UBIE"/>
    <property type="match status" value="1"/>
</dbReference>
<comment type="caution">
    <text evidence="5">The sequence shown here is derived from an EMBL/GenBank/DDBJ whole genome shotgun (WGS) entry which is preliminary data.</text>
</comment>
<dbReference type="Gene3D" id="3.40.50.150">
    <property type="entry name" value="Vaccinia Virus protein VP39"/>
    <property type="match status" value="1"/>
</dbReference>
<dbReference type="GO" id="GO:0009234">
    <property type="term" value="P:menaquinone biosynthetic process"/>
    <property type="evidence" value="ECO:0007669"/>
    <property type="project" value="UniProtKB-KW"/>
</dbReference>
<dbReference type="PANTHER" id="PTHR43591:SF24">
    <property type="entry name" value="2-METHOXY-6-POLYPRENYL-1,4-BENZOQUINOL METHYLASE, MITOCHONDRIAL"/>
    <property type="match status" value="1"/>
</dbReference>
<reference evidence="5 6" key="1">
    <citation type="journal article" date="2013" name="Genome Announc.">
        <title>Draft Genome Sequence for Desulfovibrio africanus Strain PCS.</title>
        <authorList>
            <person name="Brown S.D."/>
            <person name="Utturkar S.M."/>
            <person name="Arkin A.P."/>
            <person name="Deutschbauer A.M."/>
            <person name="Elias D.A."/>
            <person name="Hazen T.C."/>
            <person name="Chakraborty R."/>
        </authorList>
    </citation>
    <scope>NUCLEOTIDE SEQUENCE [LARGE SCALE GENOMIC DNA]</scope>
    <source>
        <strain evidence="5 6">PCS</strain>
    </source>
</reference>
<evidence type="ECO:0000256" key="3">
    <source>
        <dbReference type="ARBA" id="ARBA00022679"/>
    </source>
</evidence>
<dbReference type="PANTHER" id="PTHR43591">
    <property type="entry name" value="METHYLTRANSFERASE"/>
    <property type="match status" value="1"/>
</dbReference>
<keyword evidence="2 5" id="KW-0489">Methyltransferase</keyword>
<accession>M5Q0Y4</accession>
<keyword evidence="4" id="KW-0949">S-adenosyl-L-methionine</keyword>
<evidence type="ECO:0000256" key="2">
    <source>
        <dbReference type="ARBA" id="ARBA00022603"/>
    </source>
</evidence>
<dbReference type="EMBL" id="AOSV01000035">
    <property type="protein sequence ID" value="EMG36078.1"/>
    <property type="molecule type" value="Genomic_DNA"/>
</dbReference>
<sequence length="227" mass="24587">MPTARNRLAQEIFAPIAVDYERWSRALSFWQDPRWRQELVNGLGLPPGSRVLDVAAGTGQISRLLDKQGLRVVSLDQSLAMLTRARARGAAAVAARAEALPFPDAAFDGLTAGYLLRYLEDPLAGLRELARVVRPGGRVALLDFGRPRGVWGGLWRLYTGLGLPAAGALISPGWHRVGAFLGRSIDDFHRAWPKPAIERLLSQAGLGNVRSANPSLGGGLLLWGTRL</sequence>
<gene>
    <name evidence="5" type="ORF">PCS_03141</name>
</gene>
<keyword evidence="1" id="KW-0474">Menaquinone biosynthesis</keyword>
<dbReference type="GO" id="GO:0008168">
    <property type="term" value="F:methyltransferase activity"/>
    <property type="evidence" value="ECO:0007669"/>
    <property type="project" value="UniProtKB-KW"/>
</dbReference>
<dbReference type="InterPro" id="IPR023576">
    <property type="entry name" value="UbiE/COQ5_MeTrFase_CS"/>
</dbReference>
<dbReference type="InterPro" id="IPR029063">
    <property type="entry name" value="SAM-dependent_MTases_sf"/>
</dbReference>
<keyword evidence="3" id="KW-0808">Transferase</keyword>